<protein>
    <submittedName>
        <fullName evidence="2">Glutaredoxin 2</fullName>
    </submittedName>
</protein>
<gene>
    <name evidence="2" type="primary">grxB</name>
    <name evidence="2" type="ORF">I9W95_10755</name>
</gene>
<proteinExistence type="predicted"/>
<reference evidence="2 3" key="1">
    <citation type="submission" date="2020-12" db="EMBL/GenBank/DDBJ databases">
        <title>Novel Thalassolituus-related marine hydrocarbonoclastic bacteria mediated algae-derived hydrocarbons mineralization in twilight zone of the northern South China Sea.</title>
        <authorList>
            <person name="Dong C."/>
        </authorList>
    </citation>
    <scope>NUCLEOTIDE SEQUENCE [LARGE SCALE GENOMIC DNA]</scope>
    <source>
        <strain evidence="2 3">IMCC1826</strain>
    </source>
</reference>
<dbReference type="SUPFAM" id="SSF47616">
    <property type="entry name" value="GST C-terminal domain-like"/>
    <property type="match status" value="1"/>
</dbReference>
<dbReference type="InterPro" id="IPR007494">
    <property type="entry name" value="Glutaredoxin2_C"/>
</dbReference>
<dbReference type="RefSeq" id="WP_225674721.1">
    <property type="nucleotide sequence ID" value="NZ_JAEDAH010000053.1"/>
</dbReference>
<dbReference type="InterPro" id="IPR036249">
    <property type="entry name" value="Thioredoxin-like_sf"/>
</dbReference>
<feature type="domain" description="GST N-terminal" evidence="1">
    <location>
        <begin position="1"/>
        <end position="77"/>
    </location>
</feature>
<dbReference type="InterPro" id="IPR004045">
    <property type="entry name" value="Glutathione_S-Trfase_N"/>
</dbReference>
<dbReference type="Gene3D" id="3.40.30.10">
    <property type="entry name" value="Glutaredoxin"/>
    <property type="match status" value="1"/>
</dbReference>
<accession>A0ABS7ZQT6</accession>
<name>A0ABS7ZQT6_9GAMM</name>
<evidence type="ECO:0000259" key="1">
    <source>
        <dbReference type="PROSITE" id="PS50404"/>
    </source>
</evidence>
<sequence length="217" mass="24309">MRLYIYHHCPFCLRAVMVANYKDIDHETVFLLNDDAETGQRLIGAKQVPILEKDDGSAMAESLDIARYLATLGNEQRIIRDGGDSQPFSQAYDGASHSISALFYPRALALGLPEFMCDDACHYFRVKKESALGMSFDQAMRESGQHLQIVQGMINSLPAPQLPSDHSHSISWDDLLIFPTLRNLSMVEGLNFPPHLMHYLNEIDSLCGAGLYFDQAL</sequence>
<organism evidence="2 3">
    <name type="scientific">Thalassolituus marinus</name>
    <dbReference type="NCBI Taxonomy" id="671053"/>
    <lineage>
        <taxon>Bacteria</taxon>
        <taxon>Pseudomonadati</taxon>
        <taxon>Pseudomonadota</taxon>
        <taxon>Gammaproteobacteria</taxon>
        <taxon>Oceanospirillales</taxon>
        <taxon>Oceanospirillaceae</taxon>
        <taxon>Thalassolituus</taxon>
    </lineage>
</organism>
<dbReference type="SUPFAM" id="SSF52833">
    <property type="entry name" value="Thioredoxin-like"/>
    <property type="match status" value="1"/>
</dbReference>
<evidence type="ECO:0000313" key="2">
    <source>
        <dbReference type="EMBL" id="MCA6064087.1"/>
    </source>
</evidence>
<keyword evidence="3" id="KW-1185">Reference proteome</keyword>
<evidence type="ECO:0000313" key="3">
    <source>
        <dbReference type="Proteomes" id="UP000714380"/>
    </source>
</evidence>
<comment type="caution">
    <text evidence="2">The sequence shown here is derived from an EMBL/GenBank/DDBJ whole genome shotgun (WGS) entry which is preliminary data.</text>
</comment>
<dbReference type="NCBIfam" id="NF007702">
    <property type="entry name" value="PRK10387.1"/>
    <property type="match status" value="1"/>
</dbReference>
<dbReference type="EMBL" id="JAEDAH010000053">
    <property type="protein sequence ID" value="MCA6064087.1"/>
    <property type="molecule type" value="Genomic_DNA"/>
</dbReference>
<dbReference type="Proteomes" id="UP000714380">
    <property type="component" value="Unassembled WGS sequence"/>
</dbReference>
<dbReference type="Gene3D" id="1.20.1050.10">
    <property type="match status" value="1"/>
</dbReference>
<dbReference type="Pfam" id="PF13409">
    <property type="entry name" value="GST_N_2"/>
    <property type="match status" value="1"/>
</dbReference>
<dbReference type="InterPro" id="IPR036282">
    <property type="entry name" value="Glutathione-S-Trfase_C_sf"/>
</dbReference>
<dbReference type="Pfam" id="PF04399">
    <property type="entry name" value="Glutaredoxin2_C"/>
    <property type="match status" value="1"/>
</dbReference>
<dbReference type="PROSITE" id="PS50404">
    <property type="entry name" value="GST_NTER"/>
    <property type="match status" value="1"/>
</dbReference>